<feature type="domain" description="Lipoprotein-associated type-17" evidence="1">
    <location>
        <begin position="470"/>
        <end position="535"/>
    </location>
</feature>
<protein>
    <recommendedName>
        <fullName evidence="1">Lipoprotein-associated type-17 domain-containing protein</fullName>
    </recommendedName>
</protein>
<dbReference type="KEGG" id="mane:DP065_02150"/>
<feature type="domain" description="Lipoprotein-associated type-17" evidence="1">
    <location>
        <begin position="551"/>
        <end position="622"/>
    </location>
</feature>
<feature type="domain" description="Lipoprotein-associated type-17" evidence="1">
    <location>
        <begin position="637"/>
        <end position="707"/>
    </location>
</feature>
<dbReference type="EMBL" id="CP030140">
    <property type="protein sequence ID" value="AWX69545.1"/>
    <property type="molecule type" value="Genomic_DNA"/>
</dbReference>
<evidence type="ECO:0000313" key="2">
    <source>
        <dbReference type="EMBL" id="AWX69545.1"/>
    </source>
</evidence>
<dbReference type="AlphaFoldDB" id="A0A2Z4NDR2"/>
<evidence type="ECO:0000259" key="1">
    <source>
        <dbReference type="Pfam" id="PF04200"/>
    </source>
</evidence>
<proteinExistence type="predicted"/>
<dbReference type="Pfam" id="PF04200">
    <property type="entry name" value="Lipoprotein_17"/>
    <property type="match status" value="3"/>
</dbReference>
<name>A0A2Z4NDR2_9BACT</name>
<sequence length="840" mass="91991">MSKKTKVILGILGTLTPLVSLPIIATKCEKDKPTPPKPVPVPGGETKLTKVQLNEELNKIKISVAEKVTGPEVVSNNQLAVLSGFDAEKVNANIIEVVNVDDTNIKVKVEVVDKKDATNKSDAKEINVVVFSSTAKEQELKAVLNAELEKVTLGISDATKTGPEIQDDNSIITASGHDETKAKLKINEIQIENDTHIKVVYTVTNPNGAYTSDNTKEASLEVYSTLQKELDAKAETLTAVYSKETLINAIGLQIADIKVKDGEADLASEYAVNGLAFVNKEPTEEEINTGKRLVSFSITKDSKTSKVVQKSVQVEKSNKAVILDQKEKIKTGFELIDTYKSIETLEALEEGTVLSYDYKTFKVFSGEKWNSPDRVDLFKLKDNLSLDNLTKFYSERDMNTGNKVVLHKVAKGQYEIKFYIGNHSFNKEEKAIDVEQLTITGLNSKLLDKAALDALLESKATEFVYSTKTEVYAKDANEEGITKPEFPEGVSVLISNLTKNASEGSITFNVVISTTDAEGTSKSSDPKSITISEFKQDSLGTELEGLTVDYTTKTTKPSETTNIELITVKKGEADYNPEGITVSKEIVAAKANDVRGEIVVKITLTKDSQSTYKEFTIGGFTTSEFNLDDFVNGLTIELQNVANKAETLASSIKESNINVVDPKGNTNLVTISHEFSANNETGSLTVTTTITKDSETKTKTTKFTGFKIVKSDETLLNELREAAAAGTLLSTEGIYALFEQASQRNKYNAKNGLYVHQQTLQVGVSSSDSKKSKLVFPLKFQKEEFNSDSRYAELLKANWITSISGTQKAMKPIKQEDGSWSFSYVIGEKGTTEYTFSVSA</sequence>
<organism evidence="2 3">
    <name type="scientific">[Mycoplasma] anseris</name>
    <dbReference type="NCBI Taxonomy" id="92400"/>
    <lineage>
        <taxon>Bacteria</taxon>
        <taxon>Bacillati</taxon>
        <taxon>Mycoplasmatota</taxon>
        <taxon>Mycoplasmoidales</taxon>
        <taxon>Metamycoplasmataceae</taxon>
        <taxon>Metamycoplasma</taxon>
    </lineage>
</organism>
<accession>A0A2Z4NDR2</accession>
<keyword evidence="3" id="KW-1185">Reference proteome</keyword>
<evidence type="ECO:0000313" key="3">
    <source>
        <dbReference type="Proteomes" id="UP000250218"/>
    </source>
</evidence>
<gene>
    <name evidence="2" type="ORF">DP065_02150</name>
</gene>
<dbReference type="InterPro" id="IPR007326">
    <property type="entry name" value="Lipoprotein-assoc_dom"/>
</dbReference>
<dbReference type="RefSeq" id="WP_033178632.1">
    <property type="nucleotide sequence ID" value="NZ_CP030140.1"/>
</dbReference>
<dbReference type="Proteomes" id="UP000250218">
    <property type="component" value="Chromosome"/>
</dbReference>
<reference evidence="3" key="1">
    <citation type="submission" date="2018-06" db="EMBL/GenBank/DDBJ databases">
        <title>Complete genome sequences of Mycoplasma anatis, M. anseris and M. cloacale type strains.</title>
        <authorList>
            <person name="Grozner D."/>
            <person name="Forro B."/>
            <person name="Sulyok K.M."/>
            <person name="Marton S."/>
            <person name="Kreizinger Z."/>
            <person name="Banyai K."/>
            <person name="Gyuranecz M."/>
        </authorList>
    </citation>
    <scope>NUCLEOTIDE SEQUENCE [LARGE SCALE GENOMIC DNA]</scope>
    <source>
        <strain evidence="3">ATCC 49234</strain>
    </source>
</reference>